<feature type="transmembrane region" description="Helical" evidence="3">
    <location>
        <begin position="16"/>
        <end position="38"/>
    </location>
</feature>
<dbReference type="InterPro" id="IPR000160">
    <property type="entry name" value="GGDEF_dom"/>
</dbReference>
<dbReference type="EMBL" id="JAUFQC010000001">
    <property type="protein sequence ID" value="MDN3609896.1"/>
    <property type="molecule type" value="Genomic_DNA"/>
</dbReference>
<dbReference type="SMART" id="SM00267">
    <property type="entry name" value="GGDEF"/>
    <property type="match status" value="1"/>
</dbReference>
<dbReference type="InterPro" id="IPR043128">
    <property type="entry name" value="Rev_trsase/Diguanyl_cyclase"/>
</dbReference>
<dbReference type="Pfam" id="PF00990">
    <property type="entry name" value="GGDEF"/>
    <property type="match status" value="1"/>
</dbReference>
<dbReference type="Proteomes" id="UP001238540">
    <property type="component" value="Unassembled WGS sequence"/>
</dbReference>
<feature type="transmembrane region" description="Helical" evidence="3">
    <location>
        <begin position="117"/>
        <end position="134"/>
    </location>
</feature>
<keyword evidence="3" id="KW-0472">Membrane</keyword>
<dbReference type="PROSITE" id="PS50887">
    <property type="entry name" value="GGDEF"/>
    <property type="match status" value="1"/>
</dbReference>
<keyword evidence="5" id="KW-0808">Transferase</keyword>
<dbReference type="InterPro" id="IPR050469">
    <property type="entry name" value="Diguanylate_Cyclase"/>
</dbReference>
<evidence type="ECO:0000313" key="6">
    <source>
        <dbReference type="Proteomes" id="UP001238540"/>
    </source>
</evidence>
<keyword evidence="5" id="KW-0548">Nucleotidyltransferase</keyword>
<dbReference type="NCBIfam" id="TIGR00254">
    <property type="entry name" value="GGDEF"/>
    <property type="match status" value="1"/>
</dbReference>
<dbReference type="CDD" id="cd01949">
    <property type="entry name" value="GGDEF"/>
    <property type="match status" value="1"/>
</dbReference>
<dbReference type="GO" id="GO:0052621">
    <property type="term" value="F:diguanylate cyclase activity"/>
    <property type="evidence" value="ECO:0007669"/>
    <property type="project" value="UniProtKB-EC"/>
</dbReference>
<dbReference type="Pfam" id="PF20966">
    <property type="entry name" value="MASE6"/>
    <property type="match status" value="1"/>
</dbReference>
<dbReference type="InterPro" id="IPR029787">
    <property type="entry name" value="Nucleotide_cyclase"/>
</dbReference>
<dbReference type="Gene3D" id="3.30.70.270">
    <property type="match status" value="1"/>
</dbReference>
<reference evidence="6" key="1">
    <citation type="journal article" date="2019" name="Int. J. Syst. Evol. Microbiol.">
        <title>The Global Catalogue of Microorganisms (GCM) 10K type strain sequencing project: providing services to taxonomists for standard genome sequencing and annotation.</title>
        <authorList>
            <consortium name="The Broad Institute Genomics Platform"/>
            <consortium name="The Broad Institute Genome Sequencing Center for Infectious Disease"/>
            <person name="Wu L."/>
            <person name="Ma J."/>
        </authorList>
    </citation>
    <scope>NUCLEOTIDE SEQUENCE [LARGE SCALE GENOMIC DNA]</scope>
    <source>
        <strain evidence="6">CECT 7398</strain>
    </source>
</reference>
<dbReference type="InterPro" id="IPR048435">
    <property type="entry name" value="MASE6"/>
</dbReference>
<evidence type="ECO:0000256" key="3">
    <source>
        <dbReference type="SAM" id="Phobius"/>
    </source>
</evidence>
<keyword evidence="3" id="KW-1133">Transmembrane helix</keyword>
<keyword evidence="3" id="KW-0812">Transmembrane</keyword>
<evidence type="ECO:0000256" key="1">
    <source>
        <dbReference type="ARBA" id="ARBA00012528"/>
    </source>
</evidence>
<proteinExistence type="predicted"/>
<evidence type="ECO:0000313" key="5">
    <source>
        <dbReference type="EMBL" id="MDN3609896.1"/>
    </source>
</evidence>
<gene>
    <name evidence="5" type="ORF">QWZ16_09315</name>
</gene>
<dbReference type="RefSeq" id="WP_170883584.1">
    <property type="nucleotide sequence ID" value="NZ_JABEYA020000012.1"/>
</dbReference>
<comment type="catalytic activity">
    <reaction evidence="2">
        <text>2 GTP = 3',3'-c-di-GMP + 2 diphosphate</text>
        <dbReference type="Rhea" id="RHEA:24898"/>
        <dbReference type="ChEBI" id="CHEBI:33019"/>
        <dbReference type="ChEBI" id="CHEBI:37565"/>
        <dbReference type="ChEBI" id="CHEBI:58805"/>
        <dbReference type="EC" id="2.7.7.65"/>
    </reaction>
</comment>
<dbReference type="PANTHER" id="PTHR45138:SF9">
    <property type="entry name" value="DIGUANYLATE CYCLASE DGCM-RELATED"/>
    <property type="match status" value="1"/>
</dbReference>
<feature type="domain" description="GGDEF" evidence="4">
    <location>
        <begin position="207"/>
        <end position="338"/>
    </location>
</feature>
<dbReference type="PANTHER" id="PTHR45138">
    <property type="entry name" value="REGULATORY COMPONENTS OF SENSORY TRANSDUCTION SYSTEM"/>
    <property type="match status" value="1"/>
</dbReference>
<feature type="transmembrane region" description="Helical" evidence="3">
    <location>
        <begin position="44"/>
        <end position="60"/>
    </location>
</feature>
<name>A0ABT8BRY1_9VIBR</name>
<sequence length="346" mass="39577">MELDIFNPSRQLRRSVMFWLSTLFCLVSATIITVNLAWGVLDSITVVQSIFCLLSLYMTYSGYKKSVSLSMANGYIYSIIVVFYVSTSAYPIEYGFFLWSFLYPVLFYLILGKRYGFLATCIGFISQFVLIFWKSFADGSWSYTELTTNFILAYLSAWLASHILEVKRKTSEASLGQLASRDALTNVYNRHALVHNFERYHKESEILPLALLILDLDHFKQVNDQYGHDIGDKVLVQTAMLIDTLSDEHLVYRIGGEEFCIALHNTDMTHAIHKAEQIRTAIERSPFNNAEQPISLTVSIGIYQCNLYKDLESVLKEADKELYRAKKNGRNQVMVCNQNARPLSCS</sequence>
<dbReference type="EC" id="2.7.7.65" evidence="1"/>
<feature type="transmembrane region" description="Helical" evidence="3">
    <location>
        <begin position="67"/>
        <end position="86"/>
    </location>
</feature>
<dbReference type="SUPFAM" id="SSF55073">
    <property type="entry name" value="Nucleotide cyclase"/>
    <property type="match status" value="1"/>
</dbReference>
<comment type="caution">
    <text evidence="5">The sequence shown here is derived from an EMBL/GenBank/DDBJ whole genome shotgun (WGS) entry which is preliminary data.</text>
</comment>
<evidence type="ECO:0000259" key="4">
    <source>
        <dbReference type="PROSITE" id="PS50887"/>
    </source>
</evidence>
<feature type="transmembrane region" description="Helical" evidence="3">
    <location>
        <begin position="92"/>
        <end position="110"/>
    </location>
</feature>
<organism evidence="5 6">
    <name type="scientific">Vibrio ostreicida</name>
    <dbReference type="NCBI Taxonomy" id="526588"/>
    <lineage>
        <taxon>Bacteria</taxon>
        <taxon>Pseudomonadati</taxon>
        <taxon>Pseudomonadota</taxon>
        <taxon>Gammaproteobacteria</taxon>
        <taxon>Vibrionales</taxon>
        <taxon>Vibrionaceae</taxon>
        <taxon>Vibrio</taxon>
    </lineage>
</organism>
<keyword evidence="6" id="KW-1185">Reference proteome</keyword>
<evidence type="ECO:0000256" key="2">
    <source>
        <dbReference type="ARBA" id="ARBA00034247"/>
    </source>
</evidence>
<accession>A0ABT8BRY1</accession>
<protein>
    <recommendedName>
        <fullName evidence="1">diguanylate cyclase</fullName>
        <ecNumber evidence="1">2.7.7.65</ecNumber>
    </recommendedName>
</protein>